<reference evidence="3 4" key="1">
    <citation type="submission" date="2015-01" db="EMBL/GenBank/DDBJ databases">
        <title>The Genome Sequence of Fonsecaea multimorphosa CBS 102226.</title>
        <authorList>
            <consortium name="The Broad Institute Genomics Platform"/>
            <person name="Cuomo C."/>
            <person name="de Hoog S."/>
            <person name="Gorbushina A."/>
            <person name="Stielow B."/>
            <person name="Teixiera M."/>
            <person name="Abouelleil A."/>
            <person name="Chapman S.B."/>
            <person name="Priest M."/>
            <person name="Young S.K."/>
            <person name="Wortman J."/>
            <person name="Nusbaum C."/>
            <person name="Birren B."/>
        </authorList>
    </citation>
    <scope>NUCLEOTIDE SEQUENCE [LARGE SCALE GENOMIC DNA]</scope>
    <source>
        <strain evidence="3 4">CBS 102226</strain>
    </source>
</reference>
<evidence type="ECO:0000313" key="4">
    <source>
        <dbReference type="Proteomes" id="UP000053411"/>
    </source>
</evidence>
<name>A0A0D2J0W8_9EURO</name>
<dbReference type="PANTHER" id="PTHR34598">
    <property type="entry name" value="BLL6449 PROTEIN"/>
    <property type="match status" value="1"/>
</dbReference>
<protein>
    <recommendedName>
        <fullName evidence="5">Methyltransferase</fullName>
    </recommendedName>
</protein>
<evidence type="ECO:0000256" key="2">
    <source>
        <dbReference type="SAM" id="MobiDB-lite"/>
    </source>
</evidence>
<dbReference type="NCBIfam" id="NF041278">
    <property type="entry name" value="CmcJ_NvfI_EfuI"/>
    <property type="match status" value="1"/>
</dbReference>
<dbReference type="RefSeq" id="XP_016637139.1">
    <property type="nucleotide sequence ID" value="XM_016772000.1"/>
</dbReference>
<dbReference type="Proteomes" id="UP000053411">
    <property type="component" value="Unassembled WGS sequence"/>
</dbReference>
<dbReference type="GeneID" id="27707229"/>
<evidence type="ECO:0008006" key="5">
    <source>
        <dbReference type="Google" id="ProtNLM"/>
    </source>
</evidence>
<gene>
    <name evidence="3" type="ORF">Z520_01483</name>
</gene>
<dbReference type="VEuPathDB" id="FungiDB:Z520_01483"/>
<dbReference type="AlphaFoldDB" id="A0A0D2J0W8"/>
<dbReference type="OrthoDB" id="412788at2759"/>
<dbReference type="GO" id="GO:0016491">
    <property type="term" value="F:oxidoreductase activity"/>
    <property type="evidence" value="ECO:0007669"/>
    <property type="project" value="InterPro"/>
</dbReference>
<sequence>MKISPRLEITPSIARGDQGQPGSEDDTVPEDAVWSEIEYLTVDPKHQYEKPYELRFQVGGAIPETNMVDESRKVSIRNFRPLENAQNFEEYGFSASRIDCSLPSAEFDDKEKVGKIYYPAVKRMLWHKFPDAGQIRILEHGLRKRDPEFPATHKPFFKHVQPSTIAHIVPDYSIYSAARTAQGAFKMAPSQYQRLITVNVWKSLQGPGNDWPLALCDWRTLDRPSESVVVDVVYSKDFTENESVYYSPKHKWYYFKDLGDDEVIVFQQTDSALPTGGGAAHASFHNPDADEYAAPRASIELRAFIFYL</sequence>
<organism evidence="3 4">
    <name type="scientific">Fonsecaea multimorphosa CBS 102226</name>
    <dbReference type="NCBI Taxonomy" id="1442371"/>
    <lineage>
        <taxon>Eukaryota</taxon>
        <taxon>Fungi</taxon>
        <taxon>Dikarya</taxon>
        <taxon>Ascomycota</taxon>
        <taxon>Pezizomycotina</taxon>
        <taxon>Eurotiomycetes</taxon>
        <taxon>Chaetothyriomycetidae</taxon>
        <taxon>Chaetothyriales</taxon>
        <taxon>Herpotrichiellaceae</taxon>
        <taxon>Fonsecaea</taxon>
    </lineage>
</organism>
<feature type="region of interest" description="Disordered" evidence="2">
    <location>
        <begin position="1"/>
        <end position="28"/>
    </location>
</feature>
<proteinExistence type="inferred from homology"/>
<comment type="similarity">
    <text evidence="1">Belongs to the asaB hydroxylase/desaturase family.</text>
</comment>
<evidence type="ECO:0000256" key="1">
    <source>
        <dbReference type="ARBA" id="ARBA00023604"/>
    </source>
</evidence>
<accession>A0A0D2J0W8</accession>
<dbReference type="InterPro" id="IPR044053">
    <property type="entry name" value="AsaB-like"/>
</dbReference>
<evidence type="ECO:0000313" key="3">
    <source>
        <dbReference type="EMBL" id="KIY03017.1"/>
    </source>
</evidence>
<keyword evidence="4" id="KW-1185">Reference proteome</keyword>
<dbReference type="EMBL" id="KN848063">
    <property type="protein sequence ID" value="KIY03017.1"/>
    <property type="molecule type" value="Genomic_DNA"/>
</dbReference>
<dbReference type="PANTHER" id="PTHR34598:SF3">
    <property type="entry name" value="OXIDOREDUCTASE AN1597"/>
    <property type="match status" value="1"/>
</dbReference>